<keyword evidence="2" id="KW-1185">Reference proteome</keyword>
<dbReference type="AlphaFoldDB" id="A0A8H5CQ11"/>
<evidence type="ECO:0000313" key="1">
    <source>
        <dbReference type="EMBL" id="KAF5344918.1"/>
    </source>
</evidence>
<dbReference type="EMBL" id="JAACJM010000117">
    <property type="protein sequence ID" value="KAF5344918.1"/>
    <property type="molecule type" value="Genomic_DNA"/>
</dbReference>
<protein>
    <submittedName>
        <fullName evidence="1">Uncharacterized protein</fullName>
    </submittedName>
</protein>
<evidence type="ECO:0000313" key="2">
    <source>
        <dbReference type="Proteomes" id="UP000559256"/>
    </source>
</evidence>
<accession>A0A8H5CQ11</accession>
<reference evidence="1 2" key="1">
    <citation type="journal article" date="2020" name="ISME J.">
        <title>Uncovering the hidden diversity of litter-decomposition mechanisms in mushroom-forming fungi.</title>
        <authorList>
            <person name="Floudas D."/>
            <person name="Bentzer J."/>
            <person name="Ahren D."/>
            <person name="Johansson T."/>
            <person name="Persson P."/>
            <person name="Tunlid A."/>
        </authorList>
    </citation>
    <scope>NUCLEOTIDE SEQUENCE [LARGE SCALE GENOMIC DNA]</scope>
    <source>
        <strain evidence="1 2">CBS 291.85</strain>
    </source>
</reference>
<proteinExistence type="predicted"/>
<sequence>MAFNRIAFNIKPCNSQNHLTFLRASSSRNLSSFSDHRAEVAPNDDLFLEYQVEAHPTADHVTVRLINTDNSDNMPPFRVMVRPQSKFSARHSGHRLTDRIVLPLVNGNMLLFKNQMTGNATERILEIFSFPPDNAALMKQLVPPVGGFMVPVRTKGLAGRIARLQRLSSSSFFDIDYGPDQRYLSIHDPTSRILTYRISWHDSTSATFDVALGLEGGAPWVYIAHHGQTFKIDEEKPNLDLSAYLELLTRQRSQFRSSASLTIFKPGFGNAAYVATVTVGPRTNLQLSSHRLDVDFVLGGGGG</sequence>
<comment type="caution">
    <text evidence="1">The sequence shown here is derived from an EMBL/GenBank/DDBJ whole genome shotgun (WGS) entry which is preliminary data.</text>
</comment>
<organism evidence="1 2">
    <name type="scientific">Tetrapyrgos nigripes</name>
    <dbReference type="NCBI Taxonomy" id="182062"/>
    <lineage>
        <taxon>Eukaryota</taxon>
        <taxon>Fungi</taxon>
        <taxon>Dikarya</taxon>
        <taxon>Basidiomycota</taxon>
        <taxon>Agaricomycotina</taxon>
        <taxon>Agaricomycetes</taxon>
        <taxon>Agaricomycetidae</taxon>
        <taxon>Agaricales</taxon>
        <taxon>Marasmiineae</taxon>
        <taxon>Marasmiaceae</taxon>
        <taxon>Tetrapyrgos</taxon>
    </lineage>
</organism>
<dbReference type="Proteomes" id="UP000559256">
    <property type="component" value="Unassembled WGS sequence"/>
</dbReference>
<name>A0A8H5CQ11_9AGAR</name>
<gene>
    <name evidence="1" type="ORF">D9758_011581</name>
</gene>